<reference evidence="2 3" key="1">
    <citation type="submission" date="2020-02" db="EMBL/GenBank/DDBJ databases">
        <title>Esox lucius (northern pike) genome, fEsoLuc1, primary haplotype.</title>
        <authorList>
            <person name="Myers G."/>
            <person name="Karagic N."/>
            <person name="Meyer A."/>
            <person name="Pippel M."/>
            <person name="Reichard M."/>
            <person name="Winkler S."/>
            <person name="Tracey A."/>
            <person name="Sims Y."/>
            <person name="Howe K."/>
            <person name="Rhie A."/>
            <person name="Formenti G."/>
            <person name="Durbin R."/>
            <person name="Fedrigo O."/>
            <person name="Jarvis E.D."/>
        </authorList>
    </citation>
    <scope>NUCLEOTIDE SEQUENCE [LARGE SCALE GENOMIC DNA]</scope>
</reference>
<sequence length="157" mass="17958">MKTVALLFFAFVLVYTAPTQNDEYHILRNIINNVSKLLEDPEKLSDIMVPSGFDKSHCISTGPEDFCIAEEILSKINSTKYVIPENILNIGRLLIQYNQFHQTNCTVTLNKDEEQLRDLLKDLGCCAQFKYSRLNHKRAQRSADNNGENSLHCANQH</sequence>
<evidence type="ECO:0000313" key="2">
    <source>
        <dbReference type="Ensembl" id="ENSELUP00000080242.1"/>
    </source>
</evidence>
<feature type="signal peptide" evidence="1">
    <location>
        <begin position="1"/>
        <end position="16"/>
    </location>
</feature>
<dbReference type="InterPro" id="IPR009079">
    <property type="entry name" value="4_helix_cytokine-like_core"/>
</dbReference>
<keyword evidence="1" id="KW-0732">Signal</keyword>
<reference evidence="2" key="2">
    <citation type="submission" date="2025-08" db="UniProtKB">
        <authorList>
            <consortium name="Ensembl"/>
        </authorList>
    </citation>
    <scope>IDENTIFICATION</scope>
</reference>
<dbReference type="Proteomes" id="UP000265140">
    <property type="component" value="Chromosome 4"/>
</dbReference>
<reference evidence="2" key="3">
    <citation type="submission" date="2025-09" db="UniProtKB">
        <authorList>
            <consortium name="Ensembl"/>
        </authorList>
    </citation>
    <scope>IDENTIFICATION</scope>
</reference>
<dbReference type="Gene3D" id="1.20.1250.10">
    <property type="match status" value="1"/>
</dbReference>
<protein>
    <submittedName>
        <fullName evidence="2">Uncharacterized protein</fullName>
    </submittedName>
</protein>
<dbReference type="AlphaFoldDB" id="A0AAY5K0Z1"/>
<dbReference type="GeneTree" id="ENSGT00940000178948"/>
<organism evidence="2 3">
    <name type="scientific">Esox lucius</name>
    <name type="common">Northern pike</name>
    <dbReference type="NCBI Taxonomy" id="8010"/>
    <lineage>
        <taxon>Eukaryota</taxon>
        <taxon>Metazoa</taxon>
        <taxon>Chordata</taxon>
        <taxon>Craniata</taxon>
        <taxon>Vertebrata</taxon>
        <taxon>Euteleostomi</taxon>
        <taxon>Actinopterygii</taxon>
        <taxon>Neopterygii</taxon>
        <taxon>Teleostei</taxon>
        <taxon>Protacanthopterygii</taxon>
        <taxon>Esociformes</taxon>
        <taxon>Esocidae</taxon>
        <taxon>Esox</taxon>
    </lineage>
</organism>
<name>A0AAY5K0Z1_ESOLU</name>
<accession>A0AAY5K0Z1</accession>
<evidence type="ECO:0000256" key="1">
    <source>
        <dbReference type="SAM" id="SignalP"/>
    </source>
</evidence>
<dbReference type="Ensembl" id="ENSELUT00000101599.1">
    <property type="protein sequence ID" value="ENSELUP00000080242.1"/>
    <property type="gene ID" value="ENSELUG00000045588.1"/>
</dbReference>
<evidence type="ECO:0000313" key="3">
    <source>
        <dbReference type="Proteomes" id="UP000265140"/>
    </source>
</evidence>
<feature type="chain" id="PRO_5044333717" evidence="1">
    <location>
        <begin position="17"/>
        <end position="157"/>
    </location>
</feature>
<keyword evidence="3" id="KW-1185">Reference proteome</keyword>
<proteinExistence type="predicted"/>